<dbReference type="RefSeq" id="WP_014133962.1">
    <property type="nucleotide sequence ID" value="NC_016109.1"/>
</dbReference>
<dbReference type="InterPro" id="IPR001466">
    <property type="entry name" value="Beta-lactam-related"/>
</dbReference>
<proteinExistence type="predicted"/>
<feature type="transmembrane region" description="Helical" evidence="1">
    <location>
        <begin position="547"/>
        <end position="567"/>
    </location>
</feature>
<feature type="transmembrane region" description="Helical" evidence="1">
    <location>
        <begin position="621"/>
        <end position="641"/>
    </location>
</feature>
<feature type="domain" description="Beta-lactamase-related" evidence="3">
    <location>
        <begin position="58"/>
        <end position="373"/>
    </location>
</feature>
<dbReference type="Proteomes" id="UP000007076">
    <property type="component" value="Chromosome"/>
</dbReference>
<feature type="chain" id="PRO_5039133575" evidence="2">
    <location>
        <begin position="27"/>
        <end position="650"/>
    </location>
</feature>
<feature type="transmembrane region" description="Helical" evidence="1">
    <location>
        <begin position="505"/>
        <end position="527"/>
    </location>
</feature>
<dbReference type="SUPFAM" id="SSF56601">
    <property type="entry name" value="beta-lactamase/transpeptidase-like"/>
    <property type="match status" value="1"/>
</dbReference>
<dbReference type="STRING" id="452652.KSE_08040"/>
<evidence type="ECO:0000313" key="5">
    <source>
        <dbReference type="Proteomes" id="UP000007076"/>
    </source>
</evidence>
<gene>
    <name evidence="4" type="ordered locus">KSE_08040</name>
</gene>
<dbReference type="InterPro" id="IPR012338">
    <property type="entry name" value="Beta-lactam/transpept-like"/>
</dbReference>
<dbReference type="InterPro" id="IPR050491">
    <property type="entry name" value="AmpC-like"/>
</dbReference>
<dbReference type="Gene3D" id="3.40.710.10">
    <property type="entry name" value="DD-peptidase/beta-lactamase superfamily"/>
    <property type="match status" value="1"/>
</dbReference>
<dbReference type="eggNOG" id="COG1680">
    <property type="taxonomic scope" value="Bacteria"/>
</dbReference>
<feature type="signal peptide" evidence="2">
    <location>
        <begin position="1"/>
        <end position="26"/>
    </location>
</feature>
<evidence type="ECO:0000313" key="4">
    <source>
        <dbReference type="EMBL" id="BAJ26643.1"/>
    </source>
</evidence>
<keyword evidence="1" id="KW-0472">Membrane</keyword>
<dbReference type="PANTHER" id="PTHR46825">
    <property type="entry name" value="D-ALANYL-D-ALANINE-CARBOXYPEPTIDASE/ENDOPEPTIDASE AMPH"/>
    <property type="match status" value="1"/>
</dbReference>
<evidence type="ECO:0000256" key="1">
    <source>
        <dbReference type="SAM" id="Phobius"/>
    </source>
</evidence>
<keyword evidence="2" id="KW-0732">Signal</keyword>
<sequence length="650" mass="67307">MNGSRPAPLGLALAALLPLACAAAPASVVPASVAPASAVPSSVAPASVASVADLGALVDRTVAEQLRRDRIPGAAVAVVRGDEVLLRGYGLADTAARTPVDPERTGFYLGSLAKLFTAQAAADLVAAGRIDPDADVNRYLPPANRIPDTYPGRPVTTDRLLTHTAGFDSDLVGVNSATPDGIPTLADSLAAHRPARVRPPGTLAAYDNYGAALAGLVVERVAGKPYAEHLHDTVLGPLGMTRTSFAQPHPAALTPARGYRPDGAADWTEEHGQYGPWTPSGPGGLTTAADMARWLRDQLAPGPAARLMQTTHYRQHPRLPGLGWAYEGWTRDGFTGWFKDGDLPGFHGNLLVLPEQHLGVYVVYNGDGTDGTAGWDGKQLIRAIVDTLPGAAAVTGGDTGPVDGGGRYAGTYLAARGSRDSMMRTEELFGAVTVTTADAGLLRTEGLSPDPRTPVQYWRPLGDGQYLERDGQARIAFRDGVLTASDNASTAYRRLGWCERPGPRLAVLGAALAVLLGAAVAVPATALTRRLRRCPAHPLPARAARAAAAVTGLLAAGFLTALLALVADGNAMMEAVPLGTPLALAPTWWGAALPPAALAVTAGATAGWLRGWWRLPGRIAMTATATAAAAFTAFLADYHLIAGPLGTLLG</sequence>
<organism evidence="4 5">
    <name type="scientific">Kitasatospora setae (strain ATCC 33774 / DSM 43861 / JCM 3304 / KCC A-0304 / NBRC 14216 / KM-6054)</name>
    <name type="common">Streptomyces setae</name>
    <dbReference type="NCBI Taxonomy" id="452652"/>
    <lineage>
        <taxon>Bacteria</taxon>
        <taxon>Bacillati</taxon>
        <taxon>Actinomycetota</taxon>
        <taxon>Actinomycetes</taxon>
        <taxon>Kitasatosporales</taxon>
        <taxon>Streptomycetaceae</taxon>
        <taxon>Kitasatospora</taxon>
    </lineage>
</organism>
<dbReference type="PANTHER" id="PTHR46825:SF9">
    <property type="entry name" value="BETA-LACTAMASE-RELATED DOMAIN-CONTAINING PROTEIN"/>
    <property type="match status" value="1"/>
</dbReference>
<accession>E4N612</accession>
<dbReference type="Pfam" id="PF00144">
    <property type="entry name" value="Beta-lactamase"/>
    <property type="match status" value="1"/>
</dbReference>
<keyword evidence="5" id="KW-1185">Reference proteome</keyword>
<evidence type="ECO:0000259" key="3">
    <source>
        <dbReference type="Pfam" id="PF00144"/>
    </source>
</evidence>
<protein>
    <submittedName>
        <fullName evidence="4">Putative peptidase S12 family protein</fullName>
    </submittedName>
</protein>
<name>E4N612_KITSK</name>
<keyword evidence="1" id="KW-0812">Transmembrane</keyword>
<dbReference type="PATRIC" id="fig|452652.3.peg.791"/>
<dbReference type="KEGG" id="ksk:KSE_08040"/>
<reference evidence="4 5" key="1">
    <citation type="journal article" date="2010" name="DNA Res.">
        <title>Genome sequence of Kitasatospora setae NBRC 14216T: an evolutionary snapshot of the family Streptomycetaceae.</title>
        <authorList>
            <person name="Ichikawa N."/>
            <person name="Oguchi A."/>
            <person name="Ikeda H."/>
            <person name="Ishikawa J."/>
            <person name="Kitani S."/>
            <person name="Watanabe Y."/>
            <person name="Nakamura S."/>
            <person name="Katano Y."/>
            <person name="Kishi E."/>
            <person name="Sasagawa M."/>
            <person name="Ankai A."/>
            <person name="Fukui S."/>
            <person name="Hashimoto Y."/>
            <person name="Kamata S."/>
            <person name="Otoguro M."/>
            <person name="Tanikawa S."/>
            <person name="Nihira T."/>
            <person name="Horinouchi S."/>
            <person name="Ohnishi Y."/>
            <person name="Hayakawa M."/>
            <person name="Kuzuyama T."/>
            <person name="Arisawa A."/>
            <person name="Nomoto F."/>
            <person name="Miura H."/>
            <person name="Takahashi Y."/>
            <person name="Fujita N."/>
        </authorList>
    </citation>
    <scope>NUCLEOTIDE SEQUENCE [LARGE SCALE GENOMIC DNA]</scope>
    <source>
        <strain evidence="5">ATCC 33774 / DSM 43861 / JCM 3304 / KCC A-0304 / NBRC 14216 / KM-6054</strain>
    </source>
</reference>
<dbReference type="HOGENOM" id="CLU_022757_1_0_11"/>
<evidence type="ECO:0000256" key="2">
    <source>
        <dbReference type="SAM" id="SignalP"/>
    </source>
</evidence>
<dbReference type="EMBL" id="AP010968">
    <property type="protein sequence ID" value="BAJ26643.1"/>
    <property type="molecule type" value="Genomic_DNA"/>
</dbReference>
<feature type="transmembrane region" description="Helical" evidence="1">
    <location>
        <begin position="587"/>
        <end position="609"/>
    </location>
</feature>
<keyword evidence="1" id="KW-1133">Transmembrane helix</keyword>
<dbReference type="AlphaFoldDB" id="E4N612"/>